<reference evidence="1" key="1">
    <citation type="submission" date="2021-06" db="EMBL/GenBank/DDBJ databases">
        <title>Comparative genomics, transcriptomics and evolutionary studies reveal genomic signatures of adaptation to plant cell wall in hemibiotrophic fungi.</title>
        <authorList>
            <consortium name="DOE Joint Genome Institute"/>
            <person name="Baroncelli R."/>
            <person name="Diaz J.F."/>
            <person name="Benocci T."/>
            <person name="Peng M."/>
            <person name="Battaglia E."/>
            <person name="Haridas S."/>
            <person name="Andreopoulos W."/>
            <person name="Labutti K."/>
            <person name="Pangilinan J."/>
            <person name="Floch G.L."/>
            <person name="Makela M.R."/>
            <person name="Henrissat B."/>
            <person name="Grigoriev I.V."/>
            <person name="Crouch J.A."/>
            <person name="De Vries R.P."/>
            <person name="Sukno S.A."/>
            <person name="Thon M.R."/>
        </authorList>
    </citation>
    <scope>NUCLEOTIDE SEQUENCE</scope>
    <source>
        <strain evidence="1">MAFF235873</strain>
    </source>
</reference>
<name>A0AAD9H995_9PEZI</name>
<accession>A0AAD9H995</accession>
<proteinExistence type="predicted"/>
<dbReference type="AlphaFoldDB" id="A0AAD9H995"/>
<sequence>MSDFDNHELWASSDEDEEFQDYRPITEDAMSFTLELRPEGQSGGYHVRNRPGEIQRVAATQFHSGPRKRPAFNVGANARAIIHGTLDEMSNTPATLLIYDFSFLSHRSTRIKSASISFEFRAKRGSASLGPTVVAVAPFGKHTTMQTTETVTNTIGADGGLSGGAVVNVNAGLHTEKSVEKTTTHAAEIVGNNPCDEWSNYFLAQWSLDENKSQRSGIVTLFRVCILLTRDTDEEFDLVPDVHVRPNLTTRLGSLVAFRRSDDPIRMAPTNNPFNTLEKDLVQERWHLGDLNLDGLWDCTFYNRFEDAIKASRPSATVGDGVNKVTTIVETKLS</sequence>
<evidence type="ECO:0000313" key="2">
    <source>
        <dbReference type="Proteomes" id="UP001232148"/>
    </source>
</evidence>
<keyword evidence="2" id="KW-1185">Reference proteome</keyword>
<protein>
    <submittedName>
        <fullName evidence="1">Uncharacterized protein</fullName>
    </submittedName>
</protein>
<dbReference type="Proteomes" id="UP001232148">
    <property type="component" value="Unassembled WGS sequence"/>
</dbReference>
<organism evidence="1 2">
    <name type="scientific">Colletotrichum zoysiae</name>
    <dbReference type="NCBI Taxonomy" id="1216348"/>
    <lineage>
        <taxon>Eukaryota</taxon>
        <taxon>Fungi</taxon>
        <taxon>Dikarya</taxon>
        <taxon>Ascomycota</taxon>
        <taxon>Pezizomycotina</taxon>
        <taxon>Sordariomycetes</taxon>
        <taxon>Hypocreomycetidae</taxon>
        <taxon>Glomerellales</taxon>
        <taxon>Glomerellaceae</taxon>
        <taxon>Colletotrichum</taxon>
        <taxon>Colletotrichum graminicola species complex</taxon>
    </lineage>
</organism>
<evidence type="ECO:0000313" key="1">
    <source>
        <dbReference type="EMBL" id="KAK2024171.1"/>
    </source>
</evidence>
<dbReference type="EMBL" id="MU842973">
    <property type="protein sequence ID" value="KAK2024171.1"/>
    <property type="molecule type" value="Genomic_DNA"/>
</dbReference>
<gene>
    <name evidence="1" type="ORF">LX32DRAFT_666857</name>
</gene>
<comment type="caution">
    <text evidence="1">The sequence shown here is derived from an EMBL/GenBank/DDBJ whole genome shotgun (WGS) entry which is preliminary data.</text>
</comment>